<accession>A0ABW5N0J1</accession>
<evidence type="ECO:0000313" key="2">
    <source>
        <dbReference type="Proteomes" id="UP001597526"/>
    </source>
</evidence>
<protein>
    <submittedName>
        <fullName evidence="1">BfmA/BtgA family mobilization protein</fullName>
    </submittedName>
</protein>
<gene>
    <name evidence="1" type="ORF">ACFSQJ_15450</name>
</gene>
<dbReference type="NCBIfam" id="NF041200">
    <property type="entry name" value="mob_BfmA_Nterm"/>
    <property type="match status" value="1"/>
</dbReference>
<dbReference type="InterPro" id="IPR048012">
    <property type="entry name" value="BfmA-like_N"/>
</dbReference>
<organism evidence="1 2">
    <name type="scientific">Croceitalea marina</name>
    <dbReference type="NCBI Taxonomy" id="1775166"/>
    <lineage>
        <taxon>Bacteria</taxon>
        <taxon>Pseudomonadati</taxon>
        <taxon>Bacteroidota</taxon>
        <taxon>Flavobacteriia</taxon>
        <taxon>Flavobacteriales</taxon>
        <taxon>Flavobacteriaceae</taxon>
        <taxon>Croceitalea</taxon>
    </lineage>
</organism>
<sequence>METEKKKKSDFSAISINRIVARRYREFSKKISKSHTLTLELMMDFFEGAKISPKNKYLMNQMGFEHRLSKRLDYLEELLRNWEKNSSIPKIHDMLKKVFDFAEQEERNSRKDLELQQKMYDHSLKRDKVTQYDNYMLKEKWKAERKKVLQFFEQIKKEKPRFGKPYYKLEIKESELESLKQALKEKRKKFKSLI</sequence>
<comment type="caution">
    <text evidence="1">The sequence shown here is derived from an EMBL/GenBank/DDBJ whole genome shotgun (WGS) entry which is preliminary data.</text>
</comment>
<dbReference type="EMBL" id="JBHULB010000077">
    <property type="protein sequence ID" value="MFD2588334.1"/>
    <property type="molecule type" value="Genomic_DNA"/>
</dbReference>
<proteinExistence type="predicted"/>
<dbReference type="RefSeq" id="WP_377767865.1">
    <property type="nucleotide sequence ID" value="NZ_JBHULB010000077.1"/>
</dbReference>
<reference evidence="2" key="1">
    <citation type="journal article" date="2019" name="Int. J. Syst. Evol. Microbiol.">
        <title>The Global Catalogue of Microorganisms (GCM) 10K type strain sequencing project: providing services to taxonomists for standard genome sequencing and annotation.</title>
        <authorList>
            <consortium name="The Broad Institute Genomics Platform"/>
            <consortium name="The Broad Institute Genome Sequencing Center for Infectious Disease"/>
            <person name="Wu L."/>
            <person name="Ma J."/>
        </authorList>
    </citation>
    <scope>NUCLEOTIDE SEQUENCE [LARGE SCALE GENOMIC DNA]</scope>
    <source>
        <strain evidence="2">KCTC 52368</strain>
    </source>
</reference>
<name>A0ABW5N0J1_9FLAO</name>
<evidence type="ECO:0000313" key="1">
    <source>
        <dbReference type="EMBL" id="MFD2588334.1"/>
    </source>
</evidence>
<keyword evidence="2" id="KW-1185">Reference proteome</keyword>
<dbReference type="Proteomes" id="UP001597526">
    <property type="component" value="Unassembled WGS sequence"/>
</dbReference>